<dbReference type="AlphaFoldDB" id="A0A5C3N764"/>
<keyword evidence="1" id="KW-0472">Membrane</keyword>
<sequence>MPYMDVPLPLSVDVTRLCRVLAFFALFCTATKFLGLMEWTACNRTVSVYLWNAALDSHPCEPYRGQFQSVGCRDADDNAFKRHTQLAASSCYLRT</sequence>
<evidence type="ECO:0000313" key="3">
    <source>
        <dbReference type="Proteomes" id="UP000305948"/>
    </source>
</evidence>
<dbReference type="EMBL" id="ML213515">
    <property type="protein sequence ID" value="TFK49621.1"/>
    <property type="molecule type" value="Genomic_DNA"/>
</dbReference>
<organism evidence="2 3">
    <name type="scientific">Heliocybe sulcata</name>
    <dbReference type="NCBI Taxonomy" id="5364"/>
    <lineage>
        <taxon>Eukaryota</taxon>
        <taxon>Fungi</taxon>
        <taxon>Dikarya</taxon>
        <taxon>Basidiomycota</taxon>
        <taxon>Agaricomycotina</taxon>
        <taxon>Agaricomycetes</taxon>
        <taxon>Gloeophyllales</taxon>
        <taxon>Gloeophyllaceae</taxon>
        <taxon>Heliocybe</taxon>
    </lineage>
</organism>
<gene>
    <name evidence="2" type="ORF">OE88DRAFT_359972</name>
</gene>
<reference evidence="2 3" key="1">
    <citation type="journal article" date="2019" name="Nat. Ecol. Evol.">
        <title>Megaphylogeny resolves global patterns of mushroom evolution.</title>
        <authorList>
            <person name="Varga T."/>
            <person name="Krizsan K."/>
            <person name="Foldi C."/>
            <person name="Dima B."/>
            <person name="Sanchez-Garcia M."/>
            <person name="Sanchez-Ramirez S."/>
            <person name="Szollosi G.J."/>
            <person name="Szarkandi J.G."/>
            <person name="Papp V."/>
            <person name="Albert L."/>
            <person name="Andreopoulos W."/>
            <person name="Angelini C."/>
            <person name="Antonin V."/>
            <person name="Barry K.W."/>
            <person name="Bougher N.L."/>
            <person name="Buchanan P."/>
            <person name="Buyck B."/>
            <person name="Bense V."/>
            <person name="Catcheside P."/>
            <person name="Chovatia M."/>
            <person name="Cooper J."/>
            <person name="Damon W."/>
            <person name="Desjardin D."/>
            <person name="Finy P."/>
            <person name="Geml J."/>
            <person name="Haridas S."/>
            <person name="Hughes K."/>
            <person name="Justo A."/>
            <person name="Karasinski D."/>
            <person name="Kautmanova I."/>
            <person name="Kiss B."/>
            <person name="Kocsube S."/>
            <person name="Kotiranta H."/>
            <person name="LaButti K.M."/>
            <person name="Lechner B.E."/>
            <person name="Liimatainen K."/>
            <person name="Lipzen A."/>
            <person name="Lukacs Z."/>
            <person name="Mihaltcheva S."/>
            <person name="Morgado L.N."/>
            <person name="Niskanen T."/>
            <person name="Noordeloos M.E."/>
            <person name="Ohm R.A."/>
            <person name="Ortiz-Santana B."/>
            <person name="Ovrebo C."/>
            <person name="Racz N."/>
            <person name="Riley R."/>
            <person name="Savchenko A."/>
            <person name="Shiryaev A."/>
            <person name="Soop K."/>
            <person name="Spirin V."/>
            <person name="Szebenyi C."/>
            <person name="Tomsovsky M."/>
            <person name="Tulloss R.E."/>
            <person name="Uehling J."/>
            <person name="Grigoriev I.V."/>
            <person name="Vagvolgyi C."/>
            <person name="Papp T."/>
            <person name="Martin F.M."/>
            <person name="Miettinen O."/>
            <person name="Hibbett D.S."/>
            <person name="Nagy L.G."/>
        </authorList>
    </citation>
    <scope>NUCLEOTIDE SEQUENCE [LARGE SCALE GENOMIC DNA]</scope>
    <source>
        <strain evidence="2 3">OMC1185</strain>
    </source>
</reference>
<feature type="transmembrane region" description="Helical" evidence="1">
    <location>
        <begin position="20"/>
        <end position="37"/>
    </location>
</feature>
<dbReference type="Proteomes" id="UP000305948">
    <property type="component" value="Unassembled WGS sequence"/>
</dbReference>
<keyword evidence="1" id="KW-0812">Transmembrane</keyword>
<keyword evidence="3" id="KW-1185">Reference proteome</keyword>
<evidence type="ECO:0000256" key="1">
    <source>
        <dbReference type="SAM" id="Phobius"/>
    </source>
</evidence>
<keyword evidence="1" id="KW-1133">Transmembrane helix</keyword>
<name>A0A5C3N764_9AGAM</name>
<evidence type="ECO:0000313" key="2">
    <source>
        <dbReference type="EMBL" id="TFK49621.1"/>
    </source>
</evidence>
<proteinExistence type="predicted"/>
<accession>A0A5C3N764</accession>
<protein>
    <submittedName>
        <fullName evidence="2">Uncharacterized protein</fullName>
    </submittedName>
</protein>